<dbReference type="Pfam" id="PF21082">
    <property type="entry name" value="MS_channel_3rd"/>
    <property type="match status" value="1"/>
</dbReference>
<accession>A0A443LTI6</accession>
<comment type="similarity">
    <text evidence="2">Belongs to the MscS (TC 1.A.23) family.</text>
</comment>
<keyword evidence="11" id="KW-1185">Reference proteome</keyword>
<dbReference type="Pfam" id="PF00924">
    <property type="entry name" value="MS_channel_2nd"/>
    <property type="match status" value="1"/>
</dbReference>
<feature type="transmembrane region" description="Helical" evidence="7">
    <location>
        <begin position="76"/>
        <end position="92"/>
    </location>
</feature>
<keyword evidence="4 7" id="KW-0812">Transmembrane</keyword>
<dbReference type="Gene3D" id="1.10.287.1260">
    <property type="match status" value="1"/>
</dbReference>
<keyword evidence="5 7" id="KW-1133">Transmembrane helix</keyword>
<dbReference type="AlphaFoldDB" id="A0A443LTI6"/>
<dbReference type="OrthoDB" id="9799209at2"/>
<dbReference type="Gene3D" id="2.30.30.60">
    <property type="match status" value="1"/>
</dbReference>
<dbReference type="Proteomes" id="UP000286594">
    <property type="component" value="Unassembled WGS sequence"/>
</dbReference>
<evidence type="ECO:0000256" key="3">
    <source>
        <dbReference type="ARBA" id="ARBA00022475"/>
    </source>
</evidence>
<feature type="transmembrane region" description="Helical" evidence="7">
    <location>
        <begin position="213"/>
        <end position="232"/>
    </location>
</feature>
<keyword evidence="3" id="KW-1003">Cell membrane</keyword>
<evidence type="ECO:0000256" key="5">
    <source>
        <dbReference type="ARBA" id="ARBA00022989"/>
    </source>
</evidence>
<evidence type="ECO:0000313" key="10">
    <source>
        <dbReference type="EMBL" id="RWR52488.1"/>
    </source>
</evidence>
<dbReference type="PANTHER" id="PTHR30347:SF1">
    <property type="entry name" value="MECHANOSENSITIVE CHANNEL MSCK"/>
    <property type="match status" value="1"/>
</dbReference>
<dbReference type="PANTHER" id="PTHR30347">
    <property type="entry name" value="POTASSIUM CHANNEL RELATED"/>
    <property type="match status" value="1"/>
</dbReference>
<dbReference type="InterPro" id="IPR006685">
    <property type="entry name" value="MscS_channel_2nd"/>
</dbReference>
<feature type="domain" description="Mechanosensitive ion channel MscS C-terminal" evidence="9">
    <location>
        <begin position="335"/>
        <end position="418"/>
    </location>
</feature>
<dbReference type="SUPFAM" id="SSF50182">
    <property type="entry name" value="Sm-like ribonucleoproteins"/>
    <property type="match status" value="1"/>
</dbReference>
<dbReference type="SUPFAM" id="SSF82861">
    <property type="entry name" value="Mechanosensitive channel protein MscS (YggB), transmembrane region"/>
    <property type="match status" value="1"/>
</dbReference>
<dbReference type="InterPro" id="IPR011014">
    <property type="entry name" value="MscS_channel_TM-2"/>
</dbReference>
<evidence type="ECO:0000256" key="6">
    <source>
        <dbReference type="ARBA" id="ARBA00023136"/>
    </source>
</evidence>
<evidence type="ECO:0000256" key="4">
    <source>
        <dbReference type="ARBA" id="ARBA00022692"/>
    </source>
</evidence>
<proteinExistence type="inferred from homology"/>
<sequence>MVGMERYLQQIEPALAAARDWIVTPSAWGQIVALALAVLLGWGAAALVRPMLLRLLSPAAGATGSLSLLRRQLRRLLPLLGPLFAAAFAAFGEEALRALFGTAGIAAFGKRVFLFLAVRAFVRDVLREPFLRAYGRFVVLPIVAVYAVGLMPTVAAALSTMRMPLGNLSFDLLWAMKFALFGGLIFWAGRWSNERSTAYLAGQEELRPATRQLAIKTAEVAIFGLAFLVLMNVMGVNLTSLAVIGGAIGVGIGLGLQQIASNFISGIILLIEGQATVGDYVELDGGEAGTIVKMTLRSIILETFDGKWIVVPNEHFITTRVVNYSDQGSANRLEAAFSVSYDTDINRVPAIIEAAVAKHPKVLGHPEAPDCELRGFGDSGIDFAVEFWVSGLDDGPNKYVSDVLFLIWNALKEAGIEIPYPHRVVELRGPEGGMRF</sequence>
<evidence type="ECO:0000313" key="11">
    <source>
        <dbReference type="Proteomes" id="UP000286594"/>
    </source>
</evidence>
<dbReference type="GO" id="GO:0005886">
    <property type="term" value="C:plasma membrane"/>
    <property type="evidence" value="ECO:0007669"/>
    <property type="project" value="UniProtKB-SubCell"/>
</dbReference>
<organism evidence="10 11">
    <name type="scientific">Paenirhodobacter ferrireducens</name>
    <dbReference type="NCBI Taxonomy" id="1215032"/>
    <lineage>
        <taxon>Bacteria</taxon>
        <taxon>Pseudomonadati</taxon>
        <taxon>Pseudomonadota</taxon>
        <taxon>Alphaproteobacteria</taxon>
        <taxon>Rhodobacterales</taxon>
        <taxon>Rhodobacter group</taxon>
        <taxon>Paenirhodobacter</taxon>
    </lineage>
</organism>
<dbReference type="Gene3D" id="3.30.70.100">
    <property type="match status" value="1"/>
</dbReference>
<feature type="transmembrane region" description="Helical" evidence="7">
    <location>
        <begin position="172"/>
        <end position="192"/>
    </location>
</feature>
<dbReference type="InterPro" id="IPR023408">
    <property type="entry name" value="MscS_beta-dom_sf"/>
</dbReference>
<dbReference type="InterPro" id="IPR052702">
    <property type="entry name" value="MscS-like_channel"/>
</dbReference>
<evidence type="ECO:0000259" key="9">
    <source>
        <dbReference type="Pfam" id="PF21082"/>
    </source>
</evidence>
<reference evidence="10 11" key="1">
    <citation type="submission" date="2019-01" db="EMBL/GenBank/DDBJ databases">
        <title>Sinorhodobacter populi sp. nov. isolated from the symptomatic bark tissue of Populus euramericana canker.</title>
        <authorList>
            <person name="Xu G."/>
        </authorList>
    </citation>
    <scope>NUCLEOTIDE SEQUENCE [LARGE SCALE GENOMIC DNA]</scope>
    <source>
        <strain evidence="10 11">CCTCC AB2012026</strain>
    </source>
</reference>
<dbReference type="InterPro" id="IPR010920">
    <property type="entry name" value="LSM_dom_sf"/>
</dbReference>
<name>A0A443LTI6_9RHOB</name>
<dbReference type="InterPro" id="IPR011066">
    <property type="entry name" value="MscS_channel_C_sf"/>
</dbReference>
<dbReference type="SUPFAM" id="SSF82689">
    <property type="entry name" value="Mechanosensitive channel protein MscS (YggB), C-terminal domain"/>
    <property type="match status" value="1"/>
</dbReference>
<dbReference type="EMBL" id="SAVB01000002">
    <property type="protein sequence ID" value="RWR52488.1"/>
    <property type="molecule type" value="Genomic_DNA"/>
</dbReference>
<comment type="caution">
    <text evidence="10">The sequence shown here is derived from an EMBL/GenBank/DDBJ whole genome shotgun (WGS) entry which is preliminary data.</text>
</comment>
<dbReference type="GO" id="GO:0008381">
    <property type="term" value="F:mechanosensitive monoatomic ion channel activity"/>
    <property type="evidence" value="ECO:0007669"/>
    <property type="project" value="UniProtKB-ARBA"/>
</dbReference>
<evidence type="ECO:0000259" key="8">
    <source>
        <dbReference type="Pfam" id="PF00924"/>
    </source>
</evidence>
<gene>
    <name evidence="10" type="ORF">EOW65_02635</name>
</gene>
<comment type="subcellular location">
    <subcellularLocation>
        <location evidence="1">Cell membrane</location>
        <topology evidence="1">Multi-pass membrane protein</topology>
    </subcellularLocation>
</comment>
<feature type="domain" description="Mechanosensitive ion channel MscS" evidence="8">
    <location>
        <begin position="259"/>
        <end position="325"/>
    </location>
</feature>
<evidence type="ECO:0000256" key="7">
    <source>
        <dbReference type="SAM" id="Phobius"/>
    </source>
</evidence>
<dbReference type="InterPro" id="IPR049278">
    <property type="entry name" value="MS_channel_C"/>
</dbReference>
<feature type="transmembrane region" description="Helical" evidence="7">
    <location>
        <begin position="98"/>
        <end position="122"/>
    </location>
</feature>
<feature type="transmembrane region" description="Helical" evidence="7">
    <location>
        <begin position="27"/>
        <end position="48"/>
    </location>
</feature>
<keyword evidence="6 7" id="KW-0472">Membrane</keyword>
<protein>
    <submittedName>
        <fullName evidence="10">Mechanosensitive ion channel</fullName>
    </submittedName>
</protein>
<evidence type="ECO:0000256" key="1">
    <source>
        <dbReference type="ARBA" id="ARBA00004651"/>
    </source>
</evidence>
<evidence type="ECO:0000256" key="2">
    <source>
        <dbReference type="ARBA" id="ARBA00008017"/>
    </source>
</evidence>
<feature type="transmembrane region" description="Helical" evidence="7">
    <location>
        <begin position="134"/>
        <end position="160"/>
    </location>
</feature>